<dbReference type="AlphaFoldDB" id="A0A850R279"/>
<dbReference type="InterPro" id="IPR056774">
    <property type="entry name" value="FdhE_N"/>
</dbReference>
<sequence length="305" mass="33369">MSSTRILQPGEIESFSAEIPRLLLPDAQIFATRAERLRRIAPGHSLGDYLTFVAAIADWQQEALATSVDRTPKLEAAHLAHCAERDVPPLAPQGLIRDPGWRNQVRALAERLAPTAPVQAQAVLERLRAGSDDWLETQAEALLALDLDQVDIAASAILAAVLQVQWTALARTLDPSRLAIQPTERHLCPICGSHPSVSAVRTGGASDGLRYLVCSLCASHWYLERTKCSNCDNMRAIGYHTVENPDSAIRAESCPECRTYLKILYQTLNPDLEPTADDLASLALDWLMSEEGYGRSGVNLMLLQG</sequence>
<comment type="caution">
    <text evidence="6">The sequence shown here is derived from an EMBL/GenBank/DDBJ whole genome shotgun (WGS) entry which is preliminary data.</text>
</comment>
<dbReference type="Gene3D" id="3.90.1670.10">
    <property type="entry name" value="FdhE-like domain"/>
    <property type="match status" value="1"/>
</dbReference>
<dbReference type="InterPro" id="IPR056796">
    <property type="entry name" value="FdhE_C"/>
</dbReference>
<comment type="function">
    <text evidence="2">Necessary for formate dehydrogenase activity.</text>
</comment>
<evidence type="ECO:0000259" key="4">
    <source>
        <dbReference type="Pfam" id="PF24859"/>
    </source>
</evidence>
<evidence type="ECO:0000313" key="7">
    <source>
        <dbReference type="Proteomes" id="UP000592294"/>
    </source>
</evidence>
<dbReference type="Pfam" id="PF24860">
    <property type="entry name" value="FdhE_C"/>
    <property type="match status" value="1"/>
</dbReference>
<feature type="domain" description="FdhE central" evidence="4">
    <location>
        <begin position="187"/>
        <end position="225"/>
    </location>
</feature>
<dbReference type="InterPro" id="IPR024064">
    <property type="entry name" value="FdhE-like_sf"/>
</dbReference>
<dbReference type="GO" id="GO:0051604">
    <property type="term" value="P:protein maturation"/>
    <property type="evidence" value="ECO:0007669"/>
    <property type="project" value="TreeGrafter"/>
</dbReference>
<dbReference type="GO" id="GO:0008199">
    <property type="term" value="F:ferric iron binding"/>
    <property type="evidence" value="ECO:0007669"/>
    <property type="project" value="TreeGrafter"/>
</dbReference>
<protein>
    <recommendedName>
        <fullName evidence="2">Protein FdhE homolog</fullName>
    </recommendedName>
</protein>
<dbReference type="CDD" id="cd16341">
    <property type="entry name" value="FdhE"/>
    <property type="match status" value="1"/>
</dbReference>
<dbReference type="GO" id="GO:0005829">
    <property type="term" value="C:cytosol"/>
    <property type="evidence" value="ECO:0007669"/>
    <property type="project" value="TreeGrafter"/>
</dbReference>
<dbReference type="Pfam" id="PF24859">
    <property type="entry name" value="FdhE_central"/>
    <property type="match status" value="1"/>
</dbReference>
<dbReference type="Proteomes" id="UP000592294">
    <property type="component" value="Unassembled WGS sequence"/>
</dbReference>
<dbReference type="PANTHER" id="PTHR37689:SF1">
    <property type="entry name" value="PROTEIN FDHE"/>
    <property type="match status" value="1"/>
</dbReference>
<dbReference type="PANTHER" id="PTHR37689">
    <property type="entry name" value="PROTEIN FDHE"/>
    <property type="match status" value="1"/>
</dbReference>
<evidence type="ECO:0000313" key="6">
    <source>
        <dbReference type="EMBL" id="NVZ08729.1"/>
    </source>
</evidence>
<accession>A0A850R279</accession>
<evidence type="ECO:0000259" key="5">
    <source>
        <dbReference type="Pfam" id="PF24860"/>
    </source>
</evidence>
<dbReference type="InterPro" id="IPR056797">
    <property type="entry name" value="FdhE_central"/>
</dbReference>
<dbReference type="PIRSF" id="PIRSF018296">
    <property type="entry name" value="Format_dh_formtn"/>
    <property type="match status" value="1"/>
</dbReference>
<dbReference type="InterPro" id="IPR006452">
    <property type="entry name" value="Formate_DH_accessory"/>
</dbReference>
<comment type="similarity">
    <text evidence="2">Belongs to the FdhE family.</text>
</comment>
<keyword evidence="7" id="KW-1185">Reference proteome</keyword>
<dbReference type="EMBL" id="JABZEO010000003">
    <property type="protein sequence ID" value="NVZ08729.1"/>
    <property type="molecule type" value="Genomic_DNA"/>
</dbReference>
<reference evidence="6 7" key="1">
    <citation type="submission" date="2020-06" db="EMBL/GenBank/DDBJ databases">
        <title>Whole-genome sequence of Allochromatium humboldtianum DSM 21881, type strain.</title>
        <authorList>
            <person name="Kyndt J.A."/>
            <person name="Meyer T.E."/>
        </authorList>
    </citation>
    <scope>NUCLEOTIDE SEQUENCE [LARGE SCALE GENOMIC DNA]</scope>
    <source>
        <strain evidence="6 7">DSM 21881</strain>
    </source>
</reference>
<dbReference type="SUPFAM" id="SSF144020">
    <property type="entry name" value="FdhE-like"/>
    <property type="match status" value="1"/>
</dbReference>
<gene>
    <name evidence="2 6" type="primary">fdhE</name>
    <name evidence="6" type="ORF">HW932_05590</name>
</gene>
<organism evidence="6 7">
    <name type="scientific">Allochromatium humboldtianum</name>
    <dbReference type="NCBI Taxonomy" id="504901"/>
    <lineage>
        <taxon>Bacteria</taxon>
        <taxon>Pseudomonadati</taxon>
        <taxon>Pseudomonadota</taxon>
        <taxon>Gammaproteobacteria</taxon>
        <taxon>Chromatiales</taxon>
        <taxon>Chromatiaceae</taxon>
        <taxon>Allochromatium</taxon>
    </lineage>
</organism>
<dbReference type="HAMAP" id="MF_00611">
    <property type="entry name" value="FdeH"/>
    <property type="match status" value="1"/>
</dbReference>
<evidence type="ECO:0000259" key="3">
    <source>
        <dbReference type="Pfam" id="PF04216"/>
    </source>
</evidence>
<keyword evidence="1 2" id="KW-0963">Cytoplasm</keyword>
<comment type="subcellular location">
    <subcellularLocation>
        <location evidence="2">Cytoplasm</location>
    </subcellularLocation>
</comment>
<dbReference type="RefSeq" id="WP_176975503.1">
    <property type="nucleotide sequence ID" value="NZ_JABZEO010000003.1"/>
</dbReference>
<feature type="domain" description="FdhE C-terminal" evidence="5">
    <location>
        <begin position="227"/>
        <end position="302"/>
    </location>
</feature>
<proteinExistence type="inferred from homology"/>
<dbReference type="NCBIfam" id="TIGR01562">
    <property type="entry name" value="FdhE"/>
    <property type="match status" value="1"/>
</dbReference>
<name>A0A850R279_9GAMM</name>
<evidence type="ECO:0000256" key="2">
    <source>
        <dbReference type="HAMAP-Rule" id="MF_00611"/>
    </source>
</evidence>
<feature type="domain" description="FdhE N-terminal" evidence="3">
    <location>
        <begin position="19"/>
        <end position="179"/>
    </location>
</feature>
<evidence type="ECO:0000256" key="1">
    <source>
        <dbReference type="ARBA" id="ARBA00022490"/>
    </source>
</evidence>
<dbReference type="Pfam" id="PF04216">
    <property type="entry name" value="FdhE_N"/>
    <property type="match status" value="1"/>
</dbReference>